<protein>
    <recommendedName>
        <fullName evidence="2">HTH cro/C1-type domain-containing protein</fullName>
    </recommendedName>
</protein>
<evidence type="ECO:0000256" key="1">
    <source>
        <dbReference type="SAM" id="MobiDB-lite"/>
    </source>
</evidence>
<comment type="caution">
    <text evidence="3">The sequence shown here is derived from an EMBL/GenBank/DDBJ whole genome shotgun (WGS) entry which is preliminary data.</text>
</comment>
<dbReference type="SMART" id="SM00530">
    <property type="entry name" value="HTH_XRE"/>
    <property type="match status" value="1"/>
</dbReference>
<dbReference type="CDD" id="cd00093">
    <property type="entry name" value="HTH_XRE"/>
    <property type="match status" value="1"/>
</dbReference>
<dbReference type="PROSITE" id="PS50943">
    <property type="entry name" value="HTH_CROC1"/>
    <property type="match status" value="1"/>
</dbReference>
<proteinExistence type="predicted"/>
<dbReference type="RefSeq" id="WP_086650075.1">
    <property type="nucleotide sequence ID" value="NZ_JOMQ01000001.1"/>
</dbReference>
<dbReference type="OrthoDB" id="3782725at2"/>
<dbReference type="GO" id="GO:0003677">
    <property type="term" value="F:DNA binding"/>
    <property type="evidence" value="ECO:0007669"/>
    <property type="project" value="InterPro"/>
</dbReference>
<evidence type="ECO:0000313" key="3">
    <source>
        <dbReference type="EMBL" id="OUJ04585.1"/>
    </source>
</evidence>
<feature type="domain" description="HTH cro/C1-type" evidence="2">
    <location>
        <begin position="10"/>
        <end position="62"/>
    </location>
</feature>
<dbReference type="Proteomes" id="UP000196086">
    <property type="component" value="Unassembled WGS sequence"/>
</dbReference>
<gene>
    <name evidence="3" type="ORF">HK14_00010</name>
</gene>
<dbReference type="AlphaFoldDB" id="A0A1Z5YZ34"/>
<dbReference type="SUPFAM" id="SSF47413">
    <property type="entry name" value="lambda repressor-like DNA-binding domains"/>
    <property type="match status" value="1"/>
</dbReference>
<evidence type="ECO:0000259" key="2">
    <source>
        <dbReference type="PROSITE" id="PS50943"/>
    </source>
</evidence>
<evidence type="ECO:0000313" key="4">
    <source>
        <dbReference type="Proteomes" id="UP000196086"/>
    </source>
</evidence>
<sequence>MPVLLASQCRAARAMLGLSQKDLAHLAEVGSRTLADFETGTRSPHHRTLKAIRQTLETAGILFIDGESHLGPGVRLNSKEHPALMPSMEPHTPELRQELSPDATL</sequence>
<feature type="region of interest" description="Disordered" evidence="1">
    <location>
        <begin position="77"/>
        <end position="105"/>
    </location>
</feature>
<dbReference type="InterPro" id="IPR010982">
    <property type="entry name" value="Lambda_DNA-bd_dom_sf"/>
</dbReference>
<organism evidence="3 4">
    <name type="scientific">Acetobacter cibinongensis</name>
    <dbReference type="NCBI Taxonomy" id="146475"/>
    <lineage>
        <taxon>Bacteria</taxon>
        <taxon>Pseudomonadati</taxon>
        <taxon>Pseudomonadota</taxon>
        <taxon>Alphaproteobacteria</taxon>
        <taxon>Acetobacterales</taxon>
        <taxon>Acetobacteraceae</taxon>
        <taxon>Acetobacter</taxon>
    </lineage>
</organism>
<dbReference type="Gene3D" id="1.10.260.40">
    <property type="entry name" value="lambda repressor-like DNA-binding domains"/>
    <property type="match status" value="1"/>
</dbReference>
<name>A0A1Z5YZ34_9PROT</name>
<dbReference type="Pfam" id="PF01381">
    <property type="entry name" value="HTH_3"/>
    <property type="match status" value="1"/>
</dbReference>
<reference evidence="3 4" key="1">
    <citation type="submission" date="2014-06" db="EMBL/GenBank/DDBJ databases">
        <authorList>
            <person name="Ju J."/>
            <person name="Zhang J."/>
        </authorList>
    </citation>
    <scope>NUCLEOTIDE SEQUENCE [LARGE SCALE GENOMIC DNA]</scope>
    <source>
        <strain evidence="3 4">DsW_47</strain>
    </source>
</reference>
<accession>A0A1Z5YZ34</accession>
<dbReference type="InterPro" id="IPR001387">
    <property type="entry name" value="Cro/C1-type_HTH"/>
</dbReference>
<dbReference type="EMBL" id="JOMQ01000001">
    <property type="protein sequence ID" value="OUJ04585.1"/>
    <property type="molecule type" value="Genomic_DNA"/>
</dbReference>